<feature type="compositionally biased region" description="Polar residues" evidence="1">
    <location>
        <begin position="79"/>
        <end position="95"/>
    </location>
</feature>
<reference evidence="3" key="1">
    <citation type="journal article" date="2012" name="PLoS Genet.">
        <title>The genomes of the fungal plant pathogens Cladosporium fulvum and Dothistroma septosporum reveal adaptation to different hosts and lifestyles but also signatures of common ancestry.</title>
        <authorList>
            <person name="de Wit P.J.G.M."/>
            <person name="van der Burgt A."/>
            <person name="Oekmen B."/>
            <person name="Stergiopoulos I."/>
            <person name="Abd-Elsalam K.A."/>
            <person name="Aerts A.L."/>
            <person name="Bahkali A.H."/>
            <person name="Beenen H.G."/>
            <person name="Chettri P."/>
            <person name="Cox M.P."/>
            <person name="Datema E."/>
            <person name="de Vries R.P."/>
            <person name="Dhillon B."/>
            <person name="Ganley A.R."/>
            <person name="Griffiths S.A."/>
            <person name="Guo Y."/>
            <person name="Hamelin R.C."/>
            <person name="Henrissat B."/>
            <person name="Kabir M.S."/>
            <person name="Jashni M.K."/>
            <person name="Kema G."/>
            <person name="Klaubauf S."/>
            <person name="Lapidus A."/>
            <person name="Levasseur A."/>
            <person name="Lindquist E."/>
            <person name="Mehrabi R."/>
            <person name="Ohm R.A."/>
            <person name="Owen T.J."/>
            <person name="Salamov A."/>
            <person name="Schwelm A."/>
            <person name="Schijlen E."/>
            <person name="Sun H."/>
            <person name="van den Burg H.A."/>
            <person name="van Ham R.C.H.J."/>
            <person name="Zhang S."/>
            <person name="Goodwin S.B."/>
            <person name="Grigoriev I.V."/>
            <person name="Collemare J."/>
            <person name="Bradshaw R.E."/>
        </authorList>
    </citation>
    <scope>NUCLEOTIDE SEQUENCE [LARGE SCALE GENOMIC DNA]</scope>
    <source>
        <strain evidence="3">NZE10 / CBS 128990</strain>
    </source>
</reference>
<organism evidence="2 3">
    <name type="scientific">Dothistroma septosporum (strain NZE10 / CBS 128990)</name>
    <name type="common">Red band needle blight fungus</name>
    <name type="synonym">Mycosphaerella pini</name>
    <dbReference type="NCBI Taxonomy" id="675120"/>
    <lineage>
        <taxon>Eukaryota</taxon>
        <taxon>Fungi</taxon>
        <taxon>Dikarya</taxon>
        <taxon>Ascomycota</taxon>
        <taxon>Pezizomycotina</taxon>
        <taxon>Dothideomycetes</taxon>
        <taxon>Dothideomycetidae</taxon>
        <taxon>Mycosphaerellales</taxon>
        <taxon>Mycosphaerellaceae</taxon>
        <taxon>Dothistroma</taxon>
    </lineage>
</organism>
<dbReference type="EMBL" id="KB446536">
    <property type="protein sequence ID" value="EME47655.1"/>
    <property type="molecule type" value="Genomic_DNA"/>
</dbReference>
<dbReference type="OMA" id="NPSDPIH"/>
<dbReference type="eggNOG" id="ENOG502S685">
    <property type="taxonomic scope" value="Eukaryota"/>
</dbReference>
<evidence type="ECO:0000313" key="2">
    <source>
        <dbReference type="EMBL" id="EME47655.1"/>
    </source>
</evidence>
<dbReference type="Proteomes" id="UP000016933">
    <property type="component" value="Unassembled WGS sequence"/>
</dbReference>
<feature type="compositionally biased region" description="Basic and acidic residues" evidence="1">
    <location>
        <begin position="165"/>
        <end position="178"/>
    </location>
</feature>
<feature type="compositionally biased region" description="Polar residues" evidence="1">
    <location>
        <begin position="126"/>
        <end position="135"/>
    </location>
</feature>
<feature type="compositionally biased region" description="Polar residues" evidence="1">
    <location>
        <begin position="1"/>
        <end position="10"/>
    </location>
</feature>
<feature type="compositionally biased region" description="Basic and acidic residues" evidence="1">
    <location>
        <begin position="111"/>
        <end position="122"/>
    </location>
</feature>
<name>N1PZ66_DOTSN</name>
<accession>N1PZ66</accession>
<sequence>MSHIPSSTGGANRPGGGKDQFNQASGNEPATNNKHQPGKLVGNDQVPEFSAQTLPAGTAPSSRTFQPNPSDEAPPVPGSGTTAAQDTISGSTSADVHTGLGKPISGQTSQELHDGSKQREGGTEGLKTTSQSTINPHDPVHAGQRALDKDEAVIGRGDVPPAQERLPESAERVAAERP</sequence>
<keyword evidence="3" id="KW-1185">Reference proteome</keyword>
<reference evidence="2 3" key="2">
    <citation type="journal article" date="2012" name="PLoS Pathog.">
        <title>Diverse lifestyles and strategies of plant pathogenesis encoded in the genomes of eighteen Dothideomycetes fungi.</title>
        <authorList>
            <person name="Ohm R.A."/>
            <person name="Feau N."/>
            <person name="Henrissat B."/>
            <person name="Schoch C.L."/>
            <person name="Horwitz B.A."/>
            <person name="Barry K.W."/>
            <person name="Condon B.J."/>
            <person name="Copeland A.C."/>
            <person name="Dhillon B."/>
            <person name="Glaser F."/>
            <person name="Hesse C.N."/>
            <person name="Kosti I."/>
            <person name="LaButti K."/>
            <person name="Lindquist E.A."/>
            <person name="Lucas S."/>
            <person name="Salamov A.A."/>
            <person name="Bradshaw R.E."/>
            <person name="Ciuffetti L."/>
            <person name="Hamelin R.C."/>
            <person name="Kema G.H.J."/>
            <person name="Lawrence C."/>
            <person name="Scott J.A."/>
            <person name="Spatafora J.W."/>
            <person name="Turgeon B.G."/>
            <person name="de Wit P.J.G.M."/>
            <person name="Zhong S."/>
            <person name="Goodwin S.B."/>
            <person name="Grigoriev I.V."/>
        </authorList>
    </citation>
    <scope>NUCLEOTIDE SEQUENCE [LARGE SCALE GENOMIC DNA]</scope>
    <source>
        <strain evidence="3">NZE10 / CBS 128990</strain>
    </source>
</reference>
<feature type="compositionally biased region" description="Polar residues" evidence="1">
    <location>
        <begin position="20"/>
        <end position="35"/>
    </location>
</feature>
<feature type="compositionally biased region" description="Polar residues" evidence="1">
    <location>
        <begin position="50"/>
        <end position="69"/>
    </location>
</feature>
<proteinExistence type="predicted"/>
<dbReference type="OrthoDB" id="3260716at2759"/>
<protein>
    <submittedName>
        <fullName evidence="2">Uncharacterized protein</fullName>
    </submittedName>
</protein>
<evidence type="ECO:0000313" key="3">
    <source>
        <dbReference type="Proteomes" id="UP000016933"/>
    </source>
</evidence>
<evidence type="ECO:0000256" key="1">
    <source>
        <dbReference type="SAM" id="MobiDB-lite"/>
    </source>
</evidence>
<feature type="region of interest" description="Disordered" evidence="1">
    <location>
        <begin position="1"/>
        <end position="178"/>
    </location>
</feature>
<dbReference type="AlphaFoldDB" id="N1PZ66"/>
<dbReference type="HOGENOM" id="CLU_110797_0_0_1"/>
<gene>
    <name evidence="2" type="ORF">DOTSEDRAFT_21419</name>
</gene>